<dbReference type="PhylomeDB" id="S8AMK5"/>
<feature type="compositionally biased region" description="Basic and acidic residues" evidence="1">
    <location>
        <begin position="39"/>
        <end position="49"/>
    </location>
</feature>
<evidence type="ECO:0000256" key="1">
    <source>
        <dbReference type="SAM" id="MobiDB-lite"/>
    </source>
</evidence>
<protein>
    <submittedName>
        <fullName evidence="2">Uncharacterized protein</fullName>
    </submittedName>
</protein>
<accession>S8AMK5</accession>
<dbReference type="InterPro" id="IPR021858">
    <property type="entry name" value="Fun_TF"/>
</dbReference>
<dbReference type="HOGENOM" id="CLU_015771_4_0_1"/>
<dbReference type="PANTHER" id="PTHR37540">
    <property type="entry name" value="TRANSCRIPTION FACTOR (ACR-2), PUTATIVE-RELATED-RELATED"/>
    <property type="match status" value="1"/>
</dbReference>
<dbReference type="AlphaFoldDB" id="S8AMK5"/>
<dbReference type="eggNOG" id="ENOG502SP01">
    <property type="taxonomic scope" value="Eukaryota"/>
</dbReference>
<keyword evidence="3" id="KW-1185">Reference proteome</keyword>
<reference evidence="2 3" key="1">
    <citation type="journal article" date="2013" name="PLoS ONE">
        <title>Genomic and secretomic analyses reveal unique features of the lignocellulolytic enzyme system of Penicillium decumbens.</title>
        <authorList>
            <person name="Liu G."/>
            <person name="Zhang L."/>
            <person name="Wei X."/>
            <person name="Zou G."/>
            <person name="Qin Y."/>
            <person name="Ma L."/>
            <person name="Li J."/>
            <person name="Zheng H."/>
            <person name="Wang S."/>
            <person name="Wang C."/>
            <person name="Xun L."/>
            <person name="Zhao G.-P."/>
            <person name="Zhou Z."/>
            <person name="Qu Y."/>
        </authorList>
    </citation>
    <scope>NUCLEOTIDE SEQUENCE [LARGE SCALE GENOMIC DNA]</scope>
    <source>
        <strain evidence="3">114-2 / CGMCC 5302</strain>
    </source>
</reference>
<dbReference type="Pfam" id="PF11951">
    <property type="entry name" value="Fungal_trans_2"/>
    <property type="match status" value="1"/>
</dbReference>
<gene>
    <name evidence="2" type="ORF">PDE_02065</name>
</gene>
<dbReference type="Proteomes" id="UP000019376">
    <property type="component" value="Unassembled WGS sequence"/>
</dbReference>
<feature type="compositionally biased region" description="Polar residues" evidence="1">
    <location>
        <begin position="53"/>
        <end position="63"/>
    </location>
</feature>
<dbReference type="EMBL" id="KB644409">
    <property type="protein sequence ID" value="EPS27123.1"/>
    <property type="molecule type" value="Genomic_DNA"/>
</dbReference>
<feature type="region of interest" description="Disordered" evidence="1">
    <location>
        <begin position="39"/>
        <end position="91"/>
    </location>
</feature>
<feature type="compositionally biased region" description="Polar residues" evidence="1">
    <location>
        <begin position="70"/>
        <end position="82"/>
    </location>
</feature>
<dbReference type="OrthoDB" id="3469466at2759"/>
<organism evidence="2 3">
    <name type="scientific">Penicillium oxalicum (strain 114-2 / CGMCC 5302)</name>
    <name type="common">Penicillium decumbens</name>
    <dbReference type="NCBI Taxonomy" id="933388"/>
    <lineage>
        <taxon>Eukaryota</taxon>
        <taxon>Fungi</taxon>
        <taxon>Dikarya</taxon>
        <taxon>Ascomycota</taxon>
        <taxon>Pezizomycotina</taxon>
        <taxon>Eurotiomycetes</taxon>
        <taxon>Eurotiomycetidae</taxon>
        <taxon>Eurotiales</taxon>
        <taxon>Aspergillaceae</taxon>
        <taxon>Penicillium</taxon>
    </lineage>
</organism>
<dbReference type="PANTHER" id="PTHR37540:SF5">
    <property type="entry name" value="TRANSCRIPTION FACTOR DOMAIN-CONTAINING PROTEIN"/>
    <property type="match status" value="1"/>
</dbReference>
<evidence type="ECO:0000313" key="2">
    <source>
        <dbReference type="EMBL" id="EPS27123.1"/>
    </source>
</evidence>
<sequence>MTRSSDEPPHYLFVQGPSLDRDARSALIRRRISQKRNLYREEEETKRQELIAQRQSQDPTSRSPVCICPGSSNDADGQTLGQPQRKRSATVHAQSRKESALATCEICGRTRLWSDLSSENAAVVVPGPLSGRLDPVLAAHSSLGPDANGLFQHSILHVFPSFRDTDYTARCYQSWVRGHPNNRLILYSILWSASCHRDTLRLSYGSNSTLNTCDQLYYKGRLLSLVREHVADFGREEWRDGIIMAILFMAMNETERRDLGRDANPFEPPFIHMQSLSFYGSRDFHQLHWNVVCDILTQLGGIHRIKLFALGWLASLADLMNAAHTLSKPNFPMVDVQGHVSYFAPSLRAFPIPFHMPQKNGFKELLSAHPPVKEGIVDVFRRLSLYSTLLQWTCTHQPDSADFDRLADFRYVVHHTLLSLPDERDPIDAILHLADSPADKCIASHELYLTCRLASHLYALHVTYPLPRSSLTRSLILPRLADKLDEIVQTRSSPLLLWCAAVAGIAAEGTTEEKRLTNHVRLLCHRLGVRSFESFEDILQSFAWVDVACMPGCRRLWKRLAITGKN</sequence>
<evidence type="ECO:0000313" key="3">
    <source>
        <dbReference type="Proteomes" id="UP000019376"/>
    </source>
</evidence>
<name>S8AMK5_PENO1</name>
<dbReference type="STRING" id="933388.S8AMK5"/>
<proteinExistence type="predicted"/>